<evidence type="ECO:0000256" key="1">
    <source>
        <dbReference type="ARBA" id="ARBA00004123"/>
    </source>
</evidence>
<dbReference type="PROSITE" id="PS51821">
    <property type="entry name" value="VELVET"/>
    <property type="match status" value="1"/>
</dbReference>
<comment type="caution">
    <text evidence="6">The sequence shown here is derived from an EMBL/GenBank/DDBJ whole genome shotgun (WGS) entry which is preliminary data.</text>
</comment>
<keyword evidence="2" id="KW-0805">Transcription regulation</keyword>
<keyword evidence="3" id="KW-0804">Transcription</keyword>
<dbReference type="AlphaFoldDB" id="A0A8S0W637"/>
<dbReference type="InterPro" id="IPR037525">
    <property type="entry name" value="Velvet_dom"/>
</dbReference>
<dbReference type="Proteomes" id="UP000467700">
    <property type="component" value="Unassembled WGS sequence"/>
</dbReference>
<evidence type="ECO:0000256" key="3">
    <source>
        <dbReference type="ARBA" id="ARBA00023163"/>
    </source>
</evidence>
<evidence type="ECO:0000256" key="4">
    <source>
        <dbReference type="ARBA" id="ARBA00023242"/>
    </source>
</evidence>
<name>A0A8S0W637_CYCAE</name>
<evidence type="ECO:0000313" key="7">
    <source>
        <dbReference type="Proteomes" id="UP000467700"/>
    </source>
</evidence>
<dbReference type="InterPro" id="IPR021740">
    <property type="entry name" value="Velvet"/>
</dbReference>
<feature type="domain" description="Velvet" evidence="5">
    <location>
        <begin position="17"/>
        <end position="204"/>
    </location>
</feature>
<proteinExistence type="predicted"/>
<dbReference type="Gene3D" id="2.60.40.3960">
    <property type="entry name" value="Velvet domain"/>
    <property type="match status" value="1"/>
</dbReference>
<evidence type="ECO:0000259" key="5">
    <source>
        <dbReference type="PROSITE" id="PS51821"/>
    </source>
</evidence>
<comment type="subcellular location">
    <subcellularLocation>
        <location evidence="1">Nucleus</location>
    </subcellularLocation>
</comment>
<protein>
    <recommendedName>
        <fullName evidence="5">Velvet domain-containing protein</fullName>
    </recommendedName>
</protein>
<dbReference type="InterPro" id="IPR038491">
    <property type="entry name" value="Velvet_dom_sf"/>
</dbReference>
<dbReference type="EMBL" id="CACVBS010000043">
    <property type="protein sequence ID" value="CAA7264114.1"/>
    <property type="molecule type" value="Genomic_DNA"/>
</dbReference>
<dbReference type="PANTHER" id="PTHR33572">
    <property type="entry name" value="SPORE DEVELOPMENT REGULATOR VOSA"/>
    <property type="match status" value="1"/>
</dbReference>
<keyword evidence="7" id="KW-1185">Reference proteome</keyword>
<dbReference type="Pfam" id="PF11754">
    <property type="entry name" value="Velvet"/>
    <property type="match status" value="1"/>
</dbReference>
<evidence type="ECO:0000313" key="6">
    <source>
        <dbReference type="EMBL" id="CAA7264114.1"/>
    </source>
</evidence>
<keyword evidence="4" id="KW-0539">Nucleus</keyword>
<organism evidence="6 7">
    <name type="scientific">Cyclocybe aegerita</name>
    <name type="common">Black poplar mushroom</name>
    <name type="synonym">Agrocybe aegerita</name>
    <dbReference type="NCBI Taxonomy" id="1973307"/>
    <lineage>
        <taxon>Eukaryota</taxon>
        <taxon>Fungi</taxon>
        <taxon>Dikarya</taxon>
        <taxon>Basidiomycota</taxon>
        <taxon>Agaricomycotina</taxon>
        <taxon>Agaricomycetes</taxon>
        <taxon>Agaricomycetidae</taxon>
        <taxon>Agaricales</taxon>
        <taxon>Agaricineae</taxon>
        <taxon>Bolbitiaceae</taxon>
        <taxon>Cyclocybe</taxon>
    </lineage>
</organism>
<accession>A0A8S0W637</accession>
<evidence type="ECO:0000256" key="2">
    <source>
        <dbReference type="ARBA" id="ARBA00023015"/>
    </source>
</evidence>
<gene>
    <name evidence="6" type="ORF">AAE3_LOCUS6352</name>
</gene>
<sequence length="228" mass="24825">MNFITQPIIFATGQFATQCIRLDLVEIQTPDVGRKHTPGSIRNLLDPPPVVRLRLFGVDGHGTSTQAETELNYELSTAGLVLSVDLLHTQGSVTQLGIIAPLNHASSFAGDAYVQPLLIDYQGRKDLLFTMGNLAVKRDGNFFLRYRLCDLFSAPTVLQNGLSFVAECHGVPFNVYSGPRFPGFAASTALTKHLARAGVSVRIRVRDTVRAGLEGGNQPSEMPEFVVE</sequence>
<dbReference type="OrthoDB" id="5599552at2759"/>
<reference evidence="6 7" key="1">
    <citation type="submission" date="2020-01" db="EMBL/GenBank/DDBJ databases">
        <authorList>
            <person name="Gupta K D."/>
        </authorList>
    </citation>
    <scope>NUCLEOTIDE SEQUENCE [LARGE SCALE GENOMIC DNA]</scope>
</reference>
<dbReference type="PANTHER" id="PTHR33572:SF3">
    <property type="entry name" value="VELVET COMPLEX SUBUNIT B"/>
    <property type="match status" value="1"/>
</dbReference>
<dbReference type="GO" id="GO:0005634">
    <property type="term" value="C:nucleus"/>
    <property type="evidence" value="ECO:0007669"/>
    <property type="project" value="UniProtKB-SubCell"/>
</dbReference>